<dbReference type="EMBL" id="JASCZI010000251">
    <property type="protein sequence ID" value="MED6110471.1"/>
    <property type="molecule type" value="Genomic_DNA"/>
</dbReference>
<evidence type="ECO:0000256" key="1">
    <source>
        <dbReference type="SAM" id="MobiDB-lite"/>
    </source>
</evidence>
<proteinExistence type="predicted"/>
<feature type="signal peptide" evidence="2">
    <location>
        <begin position="1"/>
        <end position="28"/>
    </location>
</feature>
<evidence type="ECO:0000313" key="4">
    <source>
        <dbReference type="Proteomes" id="UP001341840"/>
    </source>
</evidence>
<sequence>MAKLPPRKWGNLLPIFFLSFAFSASSSSETTTLSAPLSFRGRRKVHSIQSSSGYNAKPSKSSIGKSWNMDAAVDGTLTERG</sequence>
<protein>
    <submittedName>
        <fullName evidence="3">Uncharacterized protein</fullName>
    </submittedName>
</protein>
<feature type="compositionally biased region" description="Polar residues" evidence="1">
    <location>
        <begin position="47"/>
        <end position="65"/>
    </location>
</feature>
<feature type="region of interest" description="Disordered" evidence="1">
    <location>
        <begin position="46"/>
        <end position="67"/>
    </location>
</feature>
<gene>
    <name evidence="3" type="ORF">PIB30_043223</name>
</gene>
<accession>A0ABU6QG21</accession>
<keyword evidence="2" id="KW-0732">Signal</keyword>
<feature type="chain" id="PRO_5045530182" evidence="2">
    <location>
        <begin position="29"/>
        <end position="81"/>
    </location>
</feature>
<evidence type="ECO:0000256" key="2">
    <source>
        <dbReference type="SAM" id="SignalP"/>
    </source>
</evidence>
<evidence type="ECO:0000313" key="3">
    <source>
        <dbReference type="EMBL" id="MED6110471.1"/>
    </source>
</evidence>
<comment type="caution">
    <text evidence="3">The sequence shown here is derived from an EMBL/GenBank/DDBJ whole genome shotgun (WGS) entry which is preliminary data.</text>
</comment>
<reference evidence="3 4" key="1">
    <citation type="journal article" date="2023" name="Plants (Basel)">
        <title>Bridging the Gap: Combining Genomics and Transcriptomics Approaches to Understand Stylosanthes scabra, an Orphan Legume from the Brazilian Caatinga.</title>
        <authorList>
            <person name="Ferreira-Neto J.R.C."/>
            <person name="da Silva M.D."/>
            <person name="Binneck E."/>
            <person name="de Melo N.F."/>
            <person name="da Silva R.H."/>
            <person name="de Melo A.L.T.M."/>
            <person name="Pandolfi V."/>
            <person name="Bustamante F.O."/>
            <person name="Brasileiro-Vidal A.C."/>
            <person name="Benko-Iseppon A.M."/>
        </authorList>
    </citation>
    <scope>NUCLEOTIDE SEQUENCE [LARGE SCALE GENOMIC DNA]</scope>
    <source>
        <tissue evidence="3">Leaves</tissue>
    </source>
</reference>
<dbReference type="Proteomes" id="UP001341840">
    <property type="component" value="Unassembled WGS sequence"/>
</dbReference>
<name>A0ABU6QG21_9FABA</name>
<organism evidence="3 4">
    <name type="scientific">Stylosanthes scabra</name>
    <dbReference type="NCBI Taxonomy" id="79078"/>
    <lineage>
        <taxon>Eukaryota</taxon>
        <taxon>Viridiplantae</taxon>
        <taxon>Streptophyta</taxon>
        <taxon>Embryophyta</taxon>
        <taxon>Tracheophyta</taxon>
        <taxon>Spermatophyta</taxon>
        <taxon>Magnoliopsida</taxon>
        <taxon>eudicotyledons</taxon>
        <taxon>Gunneridae</taxon>
        <taxon>Pentapetalae</taxon>
        <taxon>rosids</taxon>
        <taxon>fabids</taxon>
        <taxon>Fabales</taxon>
        <taxon>Fabaceae</taxon>
        <taxon>Papilionoideae</taxon>
        <taxon>50 kb inversion clade</taxon>
        <taxon>dalbergioids sensu lato</taxon>
        <taxon>Dalbergieae</taxon>
        <taxon>Pterocarpus clade</taxon>
        <taxon>Stylosanthes</taxon>
    </lineage>
</organism>
<keyword evidence="4" id="KW-1185">Reference proteome</keyword>